<evidence type="ECO:0000256" key="2">
    <source>
        <dbReference type="ARBA" id="ARBA00022679"/>
    </source>
</evidence>
<dbReference type="Gene3D" id="1.10.20.140">
    <property type="match status" value="1"/>
</dbReference>
<proteinExistence type="inferred from homology"/>
<sequence>MARVIAVLGCTGVGKTRLSIELALALGNCEIVNADSMQVYRGFNIGSAKVREEEMQGVPHHVLSIADVEHPINVLDFVRAARQAIDEVHARGNTPILVGGTVYYVAALLFNTFLASNADGDHDGASSTPCQTGIAGDSYATLQALDPDMAERLHPNDIRRIRRSLEVMAQKQQKHSELLAQSGGRHGVGPPRYRTLALWLDAAPDVIEGRIQKRTESMFKDGIFDENVQLYEQLKLAYGNDLDKIYGAGIGQAIGFREFRHCFEASGEVLAGALRQSVVDLNRNTFRFAKRQQRNIAGWFSGRDDLPVFRIDTSDAASWSNAVLQPAVDICKSFVDPGVPDPNPDAYLHLHEVLAGPKAPERRSDQGWRKFACEDCGGRILNGALEWRVHLQSRSHRRHAKRKHVRQCT</sequence>
<comment type="similarity">
    <text evidence="1 5">Belongs to the IPP transferase family.</text>
</comment>
<dbReference type="HAMAP" id="MF_00185">
    <property type="entry name" value="IPP_trans"/>
    <property type="match status" value="1"/>
</dbReference>
<dbReference type="Gene3D" id="3.40.50.300">
    <property type="entry name" value="P-loop containing nucleotide triphosphate hydrolases"/>
    <property type="match status" value="1"/>
</dbReference>
<dbReference type="Pfam" id="PF01715">
    <property type="entry name" value="IPPT"/>
    <property type="match status" value="1"/>
</dbReference>
<dbReference type="GO" id="GO:0006400">
    <property type="term" value="P:tRNA modification"/>
    <property type="evidence" value="ECO:0007669"/>
    <property type="project" value="TreeGrafter"/>
</dbReference>
<evidence type="ECO:0000256" key="4">
    <source>
        <dbReference type="ARBA" id="ARBA00022840"/>
    </source>
</evidence>
<name>A0A3P3YDM2_PLABS</name>
<keyword evidence="2 5" id="KW-0808">Transferase</keyword>
<dbReference type="Gene3D" id="3.30.160.60">
    <property type="entry name" value="Classic Zinc Finger"/>
    <property type="match status" value="1"/>
</dbReference>
<evidence type="ECO:0000313" key="6">
    <source>
        <dbReference type="EMBL" id="SPQ98244.1"/>
    </source>
</evidence>
<dbReference type="NCBIfam" id="TIGR00174">
    <property type="entry name" value="miaA"/>
    <property type="match status" value="1"/>
</dbReference>
<protein>
    <submittedName>
        <fullName evidence="6">Uncharacterized protein</fullName>
    </submittedName>
</protein>
<dbReference type="InterPro" id="IPR027417">
    <property type="entry name" value="P-loop_NTPase"/>
</dbReference>
<dbReference type="EMBL" id="OVEO01000009">
    <property type="protein sequence ID" value="SPQ98244.1"/>
    <property type="molecule type" value="Genomic_DNA"/>
</dbReference>
<evidence type="ECO:0000256" key="5">
    <source>
        <dbReference type="RuleBase" id="RU003785"/>
    </source>
</evidence>
<dbReference type="GO" id="GO:0005524">
    <property type="term" value="F:ATP binding"/>
    <property type="evidence" value="ECO:0007669"/>
    <property type="project" value="UniProtKB-KW"/>
</dbReference>
<dbReference type="PANTHER" id="PTHR11088">
    <property type="entry name" value="TRNA DIMETHYLALLYLTRANSFERASE"/>
    <property type="match status" value="1"/>
</dbReference>
<accession>A0A3P3YDM2</accession>
<dbReference type="SUPFAM" id="SSF52540">
    <property type="entry name" value="P-loop containing nucleoside triphosphate hydrolases"/>
    <property type="match status" value="2"/>
</dbReference>
<dbReference type="InterPro" id="IPR018022">
    <property type="entry name" value="IPT"/>
</dbReference>
<evidence type="ECO:0000256" key="3">
    <source>
        <dbReference type="ARBA" id="ARBA00022741"/>
    </source>
</evidence>
<dbReference type="InterPro" id="IPR039657">
    <property type="entry name" value="Dimethylallyltransferase"/>
</dbReference>
<organism evidence="6 7">
    <name type="scientific">Plasmodiophora brassicae</name>
    <name type="common">Clubroot disease agent</name>
    <dbReference type="NCBI Taxonomy" id="37360"/>
    <lineage>
        <taxon>Eukaryota</taxon>
        <taxon>Sar</taxon>
        <taxon>Rhizaria</taxon>
        <taxon>Endomyxa</taxon>
        <taxon>Phytomyxea</taxon>
        <taxon>Plasmodiophorida</taxon>
        <taxon>Plasmodiophoridae</taxon>
        <taxon>Plasmodiophora</taxon>
    </lineage>
</organism>
<evidence type="ECO:0000313" key="7">
    <source>
        <dbReference type="Proteomes" id="UP000290189"/>
    </source>
</evidence>
<dbReference type="AlphaFoldDB" id="A0A3P3YDM2"/>
<reference evidence="6 7" key="1">
    <citation type="submission" date="2018-03" db="EMBL/GenBank/DDBJ databases">
        <authorList>
            <person name="Fogelqvist J."/>
        </authorList>
    </citation>
    <scope>NUCLEOTIDE SEQUENCE [LARGE SCALE GENOMIC DNA]</scope>
</reference>
<dbReference type="PANTHER" id="PTHR11088:SF89">
    <property type="entry name" value="TRNA DIMETHYLALLYLTRANSFERASE"/>
    <property type="match status" value="1"/>
</dbReference>
<keyword evidence="3 5" id="KW-0547">Nucleotide-binding</keyword>
<geneLocation type="mitochondrion" evidence="6"/>
<gene>
    <name evidence="6" type="ORF">PLBR_LOCUS5459</name>
</gene>
<dbReference type="GO" id="GO:0005739">
    <property type="term" value="C:mitochondrion"/>
    <property type="evidence" value="ECO:0007669"/>
    <property type="project" value="TreeGrafter"/>
</dbReference>
<dbReference type="Proteomes" id="UP000290189">
    <property type="component" value="Unassembled WGS sequence"/>
</dbReference>
<keyword evidence="6" id="KW-0496">Mitochondrion</keyword>
<evidence type="ECO:0000256" key="1">
    <source>
        <dbReference type="ARBA" id="ARBA00005842"/>
    </source>
</evidence>
<dbReference type="GO" id="GO:0052381">
    <property type="term" value="F:tRNA dimethylallyltransferase activity"/>
    <property type="evidence" value="ECO:0007669"/>
    <property type="project" value="InterPro"/>
</dbReference>
<keyword evidence="4 5" id="KW-0067">ATP-binding</keyword>